<dbReference type="InterPro" id="IPR020568">
    <property type="entry name" value="Ribosomal_Su5_D2-typ_SF"/>
</dbReference>
<comment type="similarity">
    <text evidence="1">Belongs to the heat shock protein 90 family.</text>
</comment>
<evidence type="ECO:0000259" key="7">
    <source>
        <dbReference type="SMART" id="SM00387"/>
    </source>
</evidence>
<feature type="compositionally biased region" description="Gly residues" evidence="6">
    <location>
        <begin position="739"/>
        <end position="748"/>
    </location>
</feature>
<evidence type="ECO:0000256" key="4">
    <source>
        <dbReference type="ARBA" id="ARBA00023186"/>
    </source>
</evidence>
<dbReference type="InterPro" id="IPR001404">
    <property type="entry name" value="Hsp90_fam"/>
</dbReference>
<evidence type="ECO:0000256" key="6">
    <source>
        <dbReference type="SAM" id="MobiDB-lite"/>
    </source>
</evidence>
<dbReference type="HAMAP" id="MF_00505">
    <property type="entry name" value="HSP90"/>
    <property type="match status" value="1"/>
</dbReference>
<keyword evidence="3 5" id="KW-0067">ATP-binding</keyword>
<reference evidence="8" key="2">
    <citation type="submission" date="2020-11" db="EMBL/GenBank/DDBJ databases">
        <authorList>
            <person name="Cecchin M."/>
            <person name="Marcolungo L."/>
            <person name="Rossato M."/>
            <person name="Girolomoni L."/>
            <person name="Cosentino E."/>
            <person name="Cuine S."/>
            <person name="Li-Beisson Y."/>
            <person name="Delledonne M."/>
            <person name="Ballottari M."/>
        </authorList>
    </citation>
    <scope>NUCLEOTIDE SEQUENCE</scope>
    <source>
        <strain evidence="8">211/11P</strain>
        <tissue evidence="8">Whole cell</tissue>
    </source>
</reference>
<dbReference type="PIRSF" id="PIRSF002583">
    <property type="entry name" value="Hsp90"/>
    <property type="match status" value="1"/>
</dbReference>
<dbReference type="Gene3D" id="3.30.565.10">
    <property type="entry name" value="Histidine kinase-like ATPase, C-terminal domain"/>
    <property type="match status" value="1"/>
</dbReference>
<evidence type="ECO:0000256" key="2">
    <source>
        <dbReference type="ARBA" id="ARBA00022741"/>
    </source>
</evidence>
<dbReference type="InterPro" id="IPR036890">
    <property type="entry name" value="HATPase_C_sf"/>
</dbReference>
<evidence type="ECO:0000313" key="9">
    <source>
        <dbReference type="Proteomes" id="UP001055712"/>
    </source>
</evidence>
<feature type="compositionally biased region" description="Low complexity" evidence="6">
    <location>
        <begin position="781"/>
        <end position="791"/>
    </location>
</feature>
<keyword evidence="9" id="KW-1185">Reference proteome</keyword>
<dbReference type="OrthoDB" id="28737at2759"/>
<dbReference type="Pfam" id="PF00183">
    <property type="entry name" value="HSP90"/>
    <property type="match status" value="1"/>
</dbReference>
<feature type="binding site" evidence="5">
    <location>
        <begin position="161"/>
        <end position="162"/>
    </location>
    <ligand>
        <name>ATP</name>
        <dbReference type="ChEBI" id="CHEBI:30616"/>
    </ligand>
</feature>
<dbReference type="Proteomes" id="UP001055712">
    <property type="component" value="Unassembled WGS sequence"/>
</dbReference>
<feature type="binding site" evidence="5">
    <location>
        <position position="146"/>
    </location>
    <ligand>
        <name>ATP</name>
        <dbReference type="ChEBI" id="CHEBI:30616"/>
    </ligand>
</feature>
<dbReference type="InterPro" id="IPR019805">
    <property type="entry name" value="Heat_shock_protein_90_CS"/>
</dbReference>
<accession>A0A9D4TFN2</accession>
<feature type="binding site" evidence="5">
    <location>
        <begin position="181"/>
        <end position="186"/>
    </location>
    <ligand>
        <name>ATP</name>
        <dbReference type="ChEBI" id="CHEBI:30616"/>
    </ligand>
</feature>
<dbReference type="CDD" id="cd16927">
    <property type="entry name" value="HATPase_Hsp90-like"/>
    <property type="match status" value="1"/>
</dbReference>
<dbReference type="FunFam" id="3.30.230.80:FF:000001">
    <property type="entry name" value="Heat shock protein 90 alpha"/>
    <property type="match status" value="1"/>
</dbReference>
<dbReference type="SUPFAM" id="SSF110942">
    <property type="entry name" value="HSP90 C-terminal domain"/>
    <property type="match status" value="1"/>
</dbReference>
<proteinExistence type="inferred from homology"/>
<dbReference type="PANTHER" id="PTHR11528">
    <property type="entry name" value="HEAT SHOCK PROTEIN 90 FAMILY MEMBER"/>
    <property type="match status" value="1"/>
</dbReference>
<name>A0A9D4TFN2_CHLVU</name>
<dbReference type="SUPFAM" id="SSF54211">
    <property type="entry name" value="Ribosomal protein S5 domain 2-like"/>
    <property type="match status" value="1"/>
</dbReference>
<dbReference type="InterPro" id="IPR003594">
    <property type="entry name" value="HATPase_dom"/>
</dbReference>
<dbReference type="AlphaFoldDB" id="A0A9D4TFN2"/>
<gene>
    <name evidence="8" type="ORF">D9Q98_009864</name>
</gene>
<dbReference type="Gene3D" id="1.20.120.790">
    <property type="entry name" value="Heat shock protein 90, C-terminal domain"/>
    <property type="match status" value="1"/>
</dbReference>
<dbReference type="GO" id="GO:0140662">
    <property type="term" value="F:ATP-dependent protein folding chaperone"/>
    <property type="evidence" value="ECO:0007669"/>
    <property type="project" value="InterPro"/>
</dbReference>
<dbReference type="PROSITE" id="PS00298">
    <property type="entry name" value="HSP90"/>
    <property type="match status" value="1"/>
</dbReference>
<dbReference type="InterPro" id="IPR020575">
    <property type="entry name" value="Hsp90_N"/>
</dbReference>
<dbReference type="EMBL" id="SIDB01000013">
    <property type="protein sequence ID" value="KAI3424311.1"/>
    <property type="molecule type" value="Genomic_DNA"/>
</dbReference>
<evidence type="ECO:0000313" key="8">
    <source>
        <dbReference type="EMBL" id="KAI3424311.1"/>
    </source>
</evidence>
<dbReference type="Gene3D" id="3.40.50.11260">
    <property type="match status" value="1"/>
</dbReference>
<feature type="region of interest" description="Disordered" evidence="6">
    <location>
        <begin position="736"/>
        <end position="799"/>
    </location>
</feature>
<organism evidence="8 9">
    <name type="scientific">Chlorella vulgaris</name>
    <name type="common">Green alga</name>
    <dbReference type="NCBI Taxonomy" id="3077"/>
    <lineage>
        <taxon>Eukaryota</taxon>
        <taxon>Viridiplantae</taxon>
        <taxon>Chlorophyta</taxon>
        <taxon>core chlorophytes</taxon>
        <taxon>Trebouxiophyceae</taxon>
        <taxon>Chlorellales</taxon>
        <taxon>Chlorellaceae</taxon>
        <taxon>Chlorella clade</taxon>
        <taxon>Chlorella</taxon>
    </lineage>
</organism>
<feature type="binding site" evidence="5">
    <location>
        <position position="141"/>
    </location>
    <ligand>
        <name>ATP</name>
        <dbReference type="ChEBI" id="CHEBI:30616"/>
    </ligand>
</feature>
<sequence length="799" mass="87531">MVASVLRAASAVARMAASSQCKAAVVRGVVARPRFAAAAAARSAASGQSLRQARTVCAAAATAEPETFQYQAEVDRLMDLIVNSLYSNRDVFLRELVSNASDALDKIRLMALQDSEEYKSGTDLEIRIRADKEANTVVIEDTGVGMTREELIGTLGTIAKSGTAKFMEAMKEKKDANLIGQFGVGFYSAFLVADKVSVSTKSNKDGSQWLWESAAGAHSYTIKEDAAADIPRGTRITLHLKPDATEFSDPAKLESLIKQYSEFISFPIKLWVKTTKSEQVVDEEATAKAQVEAEEKARAEGKEEAAVDAVQPVMKTVTHEEEQWRVQNDNKPLWVRSPKSVAKDEYDAFFKTTFREFIEPLGVAHFNVEGTIEFSSMLFVPGMAPFDQDRSMAKSRNIRLYVKRVFISDEFDEDLMPRYLSFIKGVVDSSDLPLNVSREILQENRVVRLIRRQLVKRSIDMISDIAGREDKKEYAAFWESFGKFIKLGCIDDADNRKSLAPLLRFSSSAIAAEKGLTSLSEYVERKKEGQTQIYYLAADTRAGAEASPYVESLVSKGYEVLYLTEPIDEVAVQTMEEFEGLKLVDVSREDLNLDDSEEDKAALQSATEEFKGLTAYIKKVLGDKVEKVSVTSRLTDSPAVVVASKFGWSANMERIMRAQTMGDARSAEYMRGRRIMELNPQHPIIQSLKGKVELESREAREQVQLLYEAALLAGGFMIESPKDFAARIYQMMEQQQQQQGGGSAGDGGAAAASASAAPAAKKAPAGGAKKAAGGGKKAAAKKAAPAAEPAAEPVDPEVL</sequence>
<dbReference type="SUPFAM" id="SSF55874">
    <property type="entry name" value="ATPase domain of HSP90 chaperone/DNA topoisomerase II/histidine kinase"/>
    <property type="match status" value="1"/>
</dbReference>
<feature type="binding site" evidence="5">
    <location>
        <position position="99"/>
    </location>
    <ligand>
        <name>ATP</name>
        <dbReference type="ChEBI" id="CHEBI:30616"/>
    </ligand>
</feature>
<dbReference type="GO" id="GO:0051082">
    <property type="term" value="F:unfolded protein binding"/>
    <property type="evidence" value="ECO:0007669"/>
    <property type="project" value="InterPro"/>
</dbReference>
<feature type="compositionally biased region" description="Low complexity" evidence="6">
    <location>
        <begin position="749"/>
        <end position="771"/>
    </location>
</feature>
<keyword evidence="4" id="KW-0143">Chaperone</keyword>
<evidence type="ECO:0000256" key="3">
    <source>
        <dbReference type="ARBA" id="ARBA00022840"/>
    </source>
</evidence>
<dbReference type="NCBIfam" id="NF003555">
    <property type="entry name" value="PRK05218.1"/>
    <property type="match status" value="1"/>
</dbReference>
<comment type="caution">
    <text evidence="8">The sequence shown here is derived from an EMBL/GenBank/DDBJ whole genome shotgun (WGS) entry which is preliminary data.</text>
</comment>
<keyword evidence="2 5" id="KW-0547">Nucleotide-binding</keyword>
<dbReference type="GO" id="GO:0016887">
    <property type="term" value="F:ATP hydrolysis activity"/>
    <property type="evidence" value="ECO:0007669"/>
    <property type="project" value="InterPro"/>
</dbReference>
<dbReference type="FunFam" id="1.20.120.790:FF:000001">
    <property type="entry name" value="Heat shock protein 90 alpha"/>
    <property type="match status" value="1"/>
</dbReference>
<feature type="binding site" evidence="5">
    <location>
        <position position="234"/>
    </location>
    <ligand>
        <name>ATP</name>
        <dbReference type="ChEBI" id="CHEBI:30616"/>
    </ligand>
</feature>
<feature type="binding site" evidence="5">
    <location>
        <position position="160"/>
    </location>
    <ligand>
        <name>ATP</name>
        <dbReference type="ChEBI" id="CHEBI:30616"/>
    </ligand>
</feature>
<dbReference type="InterPro" id="IPR037196">
    <property type="entry name" value="HSP90_C"/>
</dbReference>
<dbReference type="FunFam" id="3.30.565.10:FF:000005">
    <property type="entry name" value="Heat shock protein 90"/>
    <property type="match status" value="1"/>
</dbReference>
<dbReference type="GO" id="GO:0005524">
    <property type="term" value="F:ATP binding"/>
    <property type="evidence" value="ECO:0007669"/>
    <property type="project" value="UniProtKB-KW"/>
</dbReference>
<dbReference type="PRINTS" id="PR00775">
    <property type="entry name" value="HEATSHOCK90"/>
</dbReference>
<protein>
    <recommendedName>
        <fullName evidence="7">Histidine kinase/HSP90-like ATPase domain-containing protein</fullName>
    </recommendedName>
</protein>
<evidence type="ECO:0000256" key="5">
    <source>
        <dbReference type="PIRSR" id="PIRSR002583-1"/>
    </source>
</evidence>
<dbReference type="Pfam" id="PF13589">
    <property type="entry name" value="HATPase_c_3"/>
    <property type="match status" value="1"/>
</dbReference>
<feature type="domain" description="Histidine kinase/HSP90-like ATPase" evidence="7">
    <location>
        <begin position="88"/>
        <end position="244"/>
    </location>
</feature>
<feature type="binding site" evidence="5">
    <location>
        <position position="438"/>
    </location>
    <ligand>
        <name>ATP</name>
        <dbReference type="ChEBI" id="CHEBI:30616"/>
    </ligand>
</feature>
<evidence type="ECO:0000256" key="1">
    <source>
        <dbReference type="ARBA" id="ARBA00008239"/>
    </source>
</evidence>
<dbReference type="Gene3D" id="3.30.230.80">
    <property type="match status" value="1"/>
</dbReference>
<reference evidence="8" key="1">
    <citation type="journal article" date="2019" name="Plant J.">
        <title>Chlorella vulgaris genome assembly and annotation reveals the molecular basis for metabolic acclimation to high light conditions.</title>
        <authorList>
            <person name="Cecchin M."/>
            <person name="Marcolungo L."/>
            <person name="Rossato M."/>
            <person name="Girolomoni L."/>
            <person name="Cosentino E."/>
            <person name="Cuine S."/>
            <person name="Li-Beisson Y."/>
            <person name="Delledonne M."/>
            <person name="Ballottari M."/>
        </authorList>
    </citation>
    <scope>NUCLEOTIDE SEQUENCE</scope>
    <source>
        <strain evidence="8">211/11P</strain>
    </source>
</reference>
<dbReference type="SMART" id="SM00387">
    <property type="entry name" value="HATPase_c"/>
    <property type="match status" value="1"/>
</dbReference>
<feature type="binding site" evidence="5">
    <location>
        <position position="95"/>
    </location>
    <ligand>
        <name>ATP</name>
        <dbReference type="ChEBI" id="CHEBI:30616"/>
    </ligand>
</feature>